<dbReference type="AlphaFoldDB" id="A0AAV4CVV9"/>
<evidence type="ECO:0000256" key="5">
    <source>
        <dbReference type="ARBA" id="ARBA00022723"/>
    </source>
</evidence>
<dbReference type="GO" id="GO:0016787">
    <property type="term" value="F:hydrolase activity"/>
    <property type="evidence" value="ECO:0007669"/>
    <property type="project" value="UniProtKB-KW"/>
</dbReference>
<comment type="caution">
    <text evidence="9">The sequence shown here is derived from an EMBL/GenBank/DDBJ whole genome shotgun (WGS) entry which is preliminary data.</text>
</comment>
<evidence type="ECO:0000256" key="1">
    <source>
        <dbReference type="ARBA" id="ARBA00001968"/>
    </source>
</evidence>
<protein>
    <submittedName>
        <fullName evidence="9">Nuclease harbi1-like protein</fullName>
    </submittedName>
</protein>
<comment type="similarity">
    <text evidence="3">Belongs to the HARBI1 family.</text>
</comment>
<dbReference type="PANTHER" id="PTHR22930">
    <property type="match status" value="1"/>
</dbReference>
<sequence>MIVCVIAKSGPFLPSMCKKYIYNTLVKGFESLSGCVFEHFFFHSRYLASGTSFQHIVYNYRVSHNHTGFIVEETCRAIWERLKPLCLPIPDRDTWERISNEYCRLWNFPNFVGSIDETHQEIQCPKNAGSLYFNYKDNHSLVVQAVADANYNFVVLDIGDYGRNCDGSVFRESAFDQDFENNRLDLPPPKALPNTDQELPFVFLADEAYPLRENLLPPYARRSLSNPSRIFNARLSRARKKKFEYCSDHFSVQSSRPLSLYKLHMPYTILLDNAKVHRCKQTQKILSTTTLPVLGLLSIVECTLFGLKKFVTASETTSCLMKAVYLGLRQSTLFKQIKDFYLVHLLFF</sequence>
<dbReference type="InterPro" id="IPR027806">
    <property type="entry name" value="HARBI1_dom"/>
</dbReference>
<accession>A0AAV4CVV9</accession>
<organism evidence="9 10">
    <name type="scientific">Plakobranchus ocellatus</name>
    <dbReference type="NCBI Taxonomy" id="259542"/>
    <lineage>
        <taxon>Eukaryota</taxon>
        <taxon>Metazoa</taxon>
        <taxon>Spiralia</taxon>
        <taxon>Lophotrochozoa</taxon>
        <taxon>Mollusca</taxon>
        <taxon>Gastropoda</taxon>
        <taxon>Heterobranchia</taxon>
        <taxon>Euthyneura</taxon>
        <taxon>Panpulmonata</taxon>
        <taxon>Sacoglossa</taxon>
        <taxon>Placobranchoidea</taxon>
        <taxon>Plakobranchidae</taxon>
        <taxon>Plakobranchus</taxon>
    </lineage>
</organism>
<evidence type="ECO:0000256" key="4">
    <source>
        <dbReference type="ARBA" id="ARBA00022722"/>
    </source>
</evidence>
<keyword evidence="7" id="KW-0539">Nucleus</keyword>
<evidence type="ECO:0000256" key="6">
    <source>
        <dbReference type="ARBA" id="ARBA00022801"/>
    </source>
</evidence>
<keyword evidence="10" id="KW-1185">Reference proteome</keyword>
<dbReference type="GO" id="GO:0046872">
    <property type="term" value="F:metal ion binding"/>
    <property type="evidence" value="ECO:0007669"/>
    <property type="project" value="UniProtKB-KW"/>
</dbReference>
<reference evidence="9 10" key="1">
    <citation type="journal article" date="2021" name="Elife">
        <title>Chloroplast acquisition without the gene transfer in kleptoplastic sea slugs, Plakobranchus ocellatus.</title>
        <authorList>
            <person name="Maeda T."/>
            <person name="Takahashi S."/>
            <person name="Yoshida T."/>
            <person name="Shimamura S."/>
            <person name="Takaki Y."/>
            <person name="Nagai Y."/>
            <person name="Toyoda A."/>
            <person name="Suzuki Y."/>
            <person name="Arimoto A."/>
            <person name="Ishii H."/>
            <person name="Satoh N."/>
            <person name="Nishiyama T."/>
            <person name="Hasebe M."/>
            <person name="Maruyama T."/>
            <person name="Minagawa J."/>
            <person name="Obokata J."/>
            <person name="Shigenobu S."/>
        </authorList>
    </citation>
    <scope>NUCLEOTIDE SEQUENCE [LARGE SCALE GENOMIC DNA]</scope>
</reference>
<name>A0AAV4CVV9_9GAST</name>
<evidence type="ECO:0000313" key="9">
    <source>
        <dbReference type="EMBL" id="GFO36024.1"/>
    </source>
</evidence>
<dbReference type="Proteomes" id="UP000735302">
    <property type="component" value="Unassembled WGS sequence"/>
</dbReference>
<keyword evidence="6" id="KW-0378">Hydrolase</keyword>
<evidence type="ECO:0000313" key="10">
    <source>
        <dbReference type="Proteomes" id="UP000735302"/>
    </source>
</evidence>
<comment type="cofactor">
    <cofactor evidence="1">
        <name>a divalent metal cation</name>
        <dbReference type="ChEBI" id="CHEBI:60240"/>
    </cofactor>
</comment>
<dbReference type="Pfam" id="PF13359">
    <property type="entry name" value="DDE_Tnp_4"/>
    <property type="match status" value="1"/>
</dbReference>
<keyword evidence="5" id="KW-0479">Metal-binding</keyword>
<dbReference type="EMBL" id="BLXT01007037">
    <property type="protein sequence ID" value="GFO36024.1"/>
    <property type="molecule type" value="Genomic_DNA"/>
</dbReference>
<evidence type="ECO:0000259" key="8">
    <source>
        <dbReference type="Pfam" id="PF13359"/>
    </source>
</evidence>
<evidence type="ECO:0000256" key="2">
    <source>
        <dbReference type="ARBA" id="ARBA00004123"/>
    </source>
</evidence>
<comment type="subcellular location">
    <subcellularLocation>
        <location evidence="2">Nucleus</location>
    </subcellularLocation>
</comment>
<dbReference type="PANTHER" id="PTHR22930:SF269">
    <property type="entry name" value="NUCLEASE HARBI1-LIKE PROTEIN"/>
    <property type="match status" value="1"/>
</dbReference>
<evidence type="ECO:0000256" key="3">
    <source>
        <dbReference type="ARBA" id="ARBA00006958"/>
    </source>
</evidence>
<dbReference type="GO" id="GO:0004518">
    <property type="term" value="F:nuclease activity"/>
    <property type="evidence" value="ECO:0007669"/>
    <property type="project" value="UniProtKB-KW"/>
</dbReference>
<evidence type="ECO:0000256" key="7">
    <source>
        <dbReference type="ARBA" id="ARBA00023242"/>
    </source>
</evidence>
<dbReference type="InterPro" id="IPR045249">
    <property type="entry name" value="HARBI1-like"/>
</dbReference>
<gene>
    <name evidence="9" type="ORF">PoB_006252900</name>
</gene>
<dbReference type="GO" id="GO:0005634">
    <property type="term" value="C:nucleus"/>
    <property type="evidence" value="ECO:0007669"/>
    <property type="project" value="UniProtKB-SubCell"/>
</dbReference>
<proteinExistence type="inferred from homology"/>
<keyword evidence="4" id="KW-0540">Nuclease</keyword>
<feature type="domain" description="DDE Tnp4" evidence="8">
    <location>
        <begin position="115"/>
        <end position="239"/>
    </location>
</feature>